<evidence type="ECO:0000256" key="6">
    <source>
        <dbReference type="ARBA" id="ARBA00023136"/>
    </source>
</evidence>
<accession>A0A8T0FBV0</accession>
<feature type="transmembrane region" description="Helical" evidence="8">
    <location>
        <begin position="109"/>
        <end position="128"/>
    </location>
</feature>
<dbReference type="InterPro" id="IPR036259">
    <property type="entry name" value="MFS_trans_sf"/>
</dbReference>
<keyword evidence="6 8" id="KW-0472">Membrane</keyword>
<dbReference type="SUPFAM" id="SSF103473">
    <property type="entry name" value="MFS general substrate transporter"/>
    <property type="match status" value="1"/>
</dbReference>
<feature type="transmembrane region" description="Helical" evidence="8">
    <location>
        <begin position="312"/>
        <end position="332"/>
    </location>
</feature>
<keyword evidence="4" id="KW-0769">Symport</keyword>
<evidence type="ECO:0000256" key="7">
    <source>
        <dbReference type="SAM" id="MobiDB-lite"/>
    </source>
</evidence>
<feature type="transmembrane region" description="Helical" evidence="8">
    <location>
        <begin position="405"/>
        <end position="430"/>
    </location>
</feature>
<reference evidence="9" key="2">
    <citation type="submission" date="2020-06" db="EMBL/GenBank/DDBJ databases">
        <authorList>
            <person name="Sheffer M."/>
        </authorList>
    </citation>
    <scope>NUCLEOTIDE SEQUENCE</scope>
</reference>
<reference evidence="9" key="1">
    <citation type="journal article" date="2020" name="bioRxiv">
        <title>Chromosome-level reference genome of the European wasp spider Argiope bruennichi: a resource for studies on range expansion and evolutionary adaptation.</title>
        <authorList>
            <person name="Sheffer M.M."/>
            <person name="Hoppe A."/>
            <person name="Krehenwinkel H."/>
            <person name="Uhl G."/>
            <person name="Kuss A.W."/>
            <person name="Jensen L."/>
            <person name="Jensen C."/>
            <person name="Gillespie R.G."/>
            <person name="Hoff K.J."/>
            <person name="Prost S."/>
        </authorList>
    </citation>
    <scope>NUCLEOTIDE SEQUENCE</scope>
</reference>
<feature type="transmembrane region" description="Helical" evidence="8">
    <location>
        <begin position="167"/>
        <end position="188"/>
    </location>
</feature>
<feature type="region of interest" description="Disordered" evidence="7">
    <location>
        <begin position="1"/>
        <end position="20"/>
    </location>
</feature>
<dbReference type="Pfam" id="PF07690">
    <property type="entry name" value="MFS_1"/>
    <property type="match status" value="1"/>
</dbReference>
<evidence type="ECO:0000313" key="10">
    <source>
        <dbReference type="Proteomes" id="UP000807504"/>
    </source>
</evidence>
<sequence length="436" mass="47766">MDISSTGNCNQSVLSNKPGHKKVDKRSFFQYRYLVTFLEFLAFFDINAYRLATSISVVAMVNNSAVNSHKSSNVTVDSCPVNSSITEENNAALEAIGEFDWSPSVQGNILGAGFLGYVVTQMLGGLWAEKYGAKITIIGGLFLSSLAHILSPLAAWTSGNLMIAMQLIRGIGQGLIPAAHCVVAANWFPKNERAILNALSMSGGGPHLLRLFYYVYGGSGLLLCLSFQIFLYETPKCHPYIKDSELNYILQNQENELSHKRPPTPWKKVLTSVPLYAVTYAISAAFWVGSHLLSVHSIFLGTILHFSLEENGFFTSFPLAIQMVFSYTGGWISKWLETRNYVGTDKLRKGFNLLFCIGYSLGLIGVIYVGCDRMWSNIIAIIAMGFAGFVYCGCMTTVIDMSPTFAGTVMGLSSTIASLASFIFPVLVGFMTNEKV</sequence>
<keyword evidence="3 8" id="KW-0812">Transmembrane</keyword>
<proteinExistence type="predicted"/>
<dbReference type="GO" id="GO:0015293">
    <property type="term" value="F:symporter activity"/>
    <property type="evidence" value="ECO:0007669"/>
    <property type="project" value="UniProtKB-KW"/>
</dbReference>
<name>A0A8T0FBV0_ARGBR</name>
<evidence type="ECO:0000256" key="5">
    <source>
        <dbReference type="ARBA" id="ARBA00022989"/>
    </source>
</evidence>
<feature type="transmembrane region" description="Helical" evidence="8">
    <location>
        <begin position="31"/>
        <end position="52"/>
    </location>
</feature>
<feature type="transmembrane region" description="Helical" evidence="8">
    <location>
        <begin position="352"/>
        <end position="371"/>
    </location>
</feature>
<feature type="compositionally biased region" description="Polar residues" evidence="7">
    <location>
        <begin position="1"/>
        <end position="15"/>
    </location>
</feature>
<feature type="transmembrane region" description="Helical" evidence="8">
    <location>
        <begin position="378"/>
        <end position="399"/>
    </location>
</feature>
<keyword evidence="10" id="KW-1185">Reference proteome</keyword>
<dbReference type="PANTHER" id="PTHR11662:SF399">
    <property type="entry name" value="FI19708P1-RELATED"/>
    <property type="match status" value="1"/>
</dbReference>
<protein>
    <submittedName>
        <fullName evidence="9">Putative inorganic phosphate cotransporter like protein</fullName>
    </submittedName>
</protein>
<dbReference type="InterPro" id="IPR011701">
    <property type="entry name" value="MFS"/>
</dbReference>
<feature type="transmembrane region" description="Helical" evidence="8">
    <location>
        <begin position="135"/>
        <end position="155"/>
    </location>
</feature>
<comment type="caution">
    <text evidence="9">The sequence shown here is derived from an EMBL/GenBank/DDBJ whole genome shotgun (WGS) entry which is preliminary data.</text>
</comment>
<comment type="subcellular location">
    <subcellularLocation>
        <location evidence="1">Membrane</location>
        <topology evidence="1">Multi-pass membrane protein</topology>
    </subcellularLocation>
</comment>
<dbReference type="EMBL" id="JABXBU010000015">
    <property type="protein sequence ID" value="KAF8787738.1"/>
    <property type="molecule type" value="Genomic_DNA"/>
</dbReference>
<dbReference type="AlphaFoldDB" id="A0A8T0FBV0"/>
<dbReference type="PANTHER" id="PTHR11662">
    <property type="entry name" value="SOLUTE CARRIER FAMILY 17"/>
    <property type="match status" value="1"/>
</dbReference>
<evidence type="ECO:0000256" key="8">
    <source>
        <dbReference type="SAM" id="Phobius"/>
    </source>
</evidence>
<gene>
    <name evidence="9" type="ORF">HNY73_009306</name>
</gene>
<dbReference type="Proteomes" id="UP000807504">
    <property type="component" value="Unassembled WGS sequence"/>
</dbReference>
<dbReference type="GO" id="GO:0016020">
    <property type="term" value="C:membrane"/>
    <property type="evidence" value="ECO:0007669"/>
    <property type="project" value="UniProtKB-SubCell"/>
</dbReference>
<dbReference type="InterPro" id="IPR050382">
    <property type="entry name" value="MFS_Na/Anion_cotransporter"/>
</dbReference>
<evidence type="ECO:0000313" key="9">
    <source>
        <dbReference type="EMBL" id="KAF8787738.1"/>
    </source>
</evidence>
<dbReference type="GO" id="GO:0006820">
    <property type="term" value="P:monoatomic anion transport"/>
    <property type="evidence" value="ECO:0007669"/>
    <property type="project" value="TreeGrafter"/>
</dbReference>
<organism evidence="9 10">
    <name type="scientific">Argiope bruennichi</name>
    <name type="common">Wasp spider</name>
    <name type="synonym">Aranea bruennichi</name>
    <dbReference type="NCBI Taxonomy" id="94029"/>
    <lineage>
        <taxon>Eukaryota</taxon>
        <taxon>Metazoa</taxon>
        <taxon>Ecdysozoa</taxon>
        <taxon>Arthropoda</taxon>
        <taxon>Chelicerata</taxon>
        <taxon>Arachnida</taxon>
        <taxon>Araneae</taxon>
        <taxon>Araneomorphae</taxon>
        <taxon>Entelegynae</taxon>
        <taxon>Araneoidea</taxon>
        <taxon>Araneidae</taxon>
        <taxon>Argiope</taxon>
    </lineage>
</organism>
<feature type="transmembrane region" description="Helical" evidence="8">
    <location>
        <begin position="208"/>
        <end position="231"/>
    </location>
</feature>
<keyword evidence="2" id="KW-0813">Transport</keyword>
<evidence type="ECO:0000256" key="1">
    <source>
        <dbReference type="ARBA" id="ARBA00004141"/>
    </source>
</evidence>
<dbReference type="Gene3D" id="1.20.1250.20">
    <property type="entry name" value="MFS general substrate transporter like domains"/>
    <property type="match status" value="1"/>
</dbReference>
<evidence type="ECO:0000256" key="2">
    <source>
        <dbReference type="ARBA" id="ARBA00022448"/>
    </source>
</evidence>
<feature type="transmembrane region" description="Helical" evidence="8">
    <location>
        <begin position="275"/>
        <end position="300"/>
    </location>
</feature>
<evidence type="ECO:0000256" key="4">
    <source>
        <dbReference type="ARBA" id="ARBA00022847"/>
    </source>
</evidence>
<keyword evidence="5 8" id="KW-1133">Transmembrane helix</keyword>
<dbReference type="FunFam" id="1.20.1250.20:FF:000003">
    <property type="entry name" value="Solute carrier family 17 member 3"/>
    <property type="match status" value="1"/>
</dbReference>
<evidence type="ECO:0000256" key="3">
    <source>
        <dbReference type="ARBA" id="ARBA00022692"/>
    </source>
</evidence>